<dbReference type="EMBL" id="LCZI01000683">
    <property type="protein sequence ID" value="KKZ65234.1"/>
    <property type="molecule type" value="Genomic_DNA"/>
</dbReference>
<dbReference type="Pfam" id="PF01636">
    <property type="entry name" value="APH"/>
    <property type="match status" value="1"/>
</dbReference>
<feature type="domain" description="Aminoglycoside phosphotransferase" evidence="1">
    <location>
        <begin position="20"/>
        <end position="97"/>
    </location>
</feature>
<dbReference type="VEuPathDB" id="FungiDB:EMCG_08943"/>
<comment type="caution">
    <text evidence="2">The sequence shown here is derived from an EMBL/GenBank/DDBJ whole genome shotgun (WGS) entry which is preliminary data.</text>
</comment>
<dbReference type="Gene3D" id="3.90.1200.10">
    <property type="match status" value="1"/>
</dbReference>
<proteinExistence type="predicted"/>
<sequence length="105" mass="12255">MHIFLVFRGYLAGPFDGVKDFNDWFSSLPQSQLPDSLKFWDLYRDYLPDSGAIKLTHGDLHRENIIISSEGPPHVLAAIDWAHTGWYPEYWDYCKALYTAHYESE</sequence>
<dbReference type="InterPro" id="IPR051678">
    <property type="entry name" value="AGP_Transferase"/>
</dbReference>
<evidence type="ECO:0000313" key="3">
    <source>
        <dbReference type="Proteomes" id="UP000034164"/>
    </source>
</evidence>
<dbReference type="OrthoDB" id="2906425at2759"/>
<dbReference type="Proteomes" id="UP000034164">
    <property type="component" value="Unassembled WGS sequence"/>
</dbReference>
<organism evidence="2 3">
    <name type="scientific">[Emmonsia] crescens</name>
    <dbReference type="NCBI Taxonomy" id="73230"/>
    <lineage>
        <taxon>Eukaryota</taxon>
        <taxon>Fungi</taxon>
        <taxon>Dikarya</taxon>
        <taxon>Ascomycota</taxon>
        <taxon>Pezizomycotina</taxon>
        <taxon>Eurotiomycetes</taxon>
        <taxon>Eurotiomycetidae</taxon>
        <taxon>Onygenales</taxon>
        <taxon>Ajellomycetaceae</taxon>
        <taxon>Emergomyces</taxon>
    </lineage>
</organism>
<name>A0A0G2J3R4_9EURO</name>
<dbReference type="PANTHER" id="PTHR21310:SF54">
    <property type="entry name" value="AMINOGLYCOSIDE PHOSPHOTRANSFERASE DOMAIN-CONTAINING PROTEIN"/>
    <property type="match status" value="1"/>
</dbReference>
<dbReference type="InterPro" id="IPR011009">
    <property type="entry name" value="Kinase-like_dom_sf"/>
</dbReference>
<accession>A0A0G2J3R4</accession>
<dbReference type="AlphaFoldDB" id="A0A0G2J3R4"/>
<reference evidence="3" key="1">
    <citation type="journal article" date="2015" name="PLoS Genet.">
        <title>The dynamic genome and transcriptome of the human fungal pathogen Blastomyces and close relative Emmonsia.</title>
        <authorList>
            <person name="Munoz J.F."/>
            <person name="Gauthier G.M."/>
            <person name="Desjardins C.A."/>
            <person name="Gallo J.E."/>
            <person name="Holder J."/>
            <person name="Sullivan T.D."/>
            <person name="Marty A.J."/>
            <person name="Carmen J.C."/>
            <person name="Chen Z."/>
            <person name="Ding L."/>
            <person name="Gujja S."/>
            <person name="Magrini V."/>
            <person name="Misas E."/>
            <person name="Mitreva M."/>
            <person name="Priest M."/>
            <person name="Saif S."/>
            <person name="Whiston E.A."/>
            <person name="Young S."/>
            <person name="Zeng Q."/>
            <person name="Goldman W.E."/>
            <person name="Mardis E.R."/>
            <person name="Taylor J.W."/>
            <person name="McEwen J.G."/>
            <person name="Clay O.K."/>
            <person name="Klein B.S."/>
            <person name="Cuomo C.A."/>
        </authorList>
    </citation>
    <scope>NUCLEOTIDE SEQUENCE [LARGE SCALE GENOMIC DNA]</scope>
    <source>
        <strain evidence="3">UAMH 3008</strain>
    </source>
</reference>
<dbReference type="SUPFAM" id="SSF56112">
    <property type="entry name" value="Protein kinase-like (PK-like)"/>
    <property type="match status" value="1"/>
</dbReference>
<gene>
    <name evidence="2" type="ORF">EMCG_08943</name>
</gene>
<evidence type="ECO:0000259" key="1">
    <source>
        <dbReference type="Pfam" id="PF01636"/>
    </source>
</evidence>
<protein>
    <recommendedName>
        <fullName evidence="1">Aminoglycoside phosphotransferase domain-containing protein</fullName>
    </recommendedName>
</protein>
<evidence type="ECO:0000313" key="2">
    <source>
        <dbReference type="EMBL" id="KKZ65234.1"/>
    </source>
</evidence>
<dbReference type="InterPro" id="IPR002575">
    <property type="entry name" value="Aminoglycoside_PTrfase"/>
</dbReference>
<dbReference type="PANTHER" id="PTHR21310">
    <property type="entry name" value="AMINOGLYCOSIDE PHOSPHOTRANSFERASE-RELATED-RELATED"/>
    <property type="match status" value="1"/>
</dbReference>